<proteinExistence type="predicted"/>
<sequence>MRFDVVLTGLYVIRSNLSICARLRMWSPAELLITILIKGLTQADLTKIMTPSSMMILFLGLLVPYTKAVPLNQAACDRNVLSQAADAYVAAQTAGSLILLQPVLATSWVYVENNKNISAAAGVLMTALDIDHRRTNYDLVTCATYTEIIAASGPYVIGTQIRHDAAEGTVISIDTIASTTGSWLFNATKTLEYVKKEDPGWIPLPVSAQSTREAIQAAGDAYLDMWNDSHAHEKVPWGTPCVRLEGSAYTGKGQPNDTCQAGIPSNHNQAPNTHRRYVIDQEMGSVSIFCVWEHMMNAADSHEFRLENGKLRSKRE</sequence>
<dbReference type="Pfam" id="PF26061">
    <property type="entry name" value="DUF8021"/>
    <property type="match status" value="1"/>
</dbReference>
<dbReference type="AlphaFoldDB" id="A0AAN6M2W4"/>
<accession>A0AAN6M2W4</accession>
<evidence type="ECO:0000313" key="2">
    <source>
        <dbReference type="EMBL" id="KAK3213719.1"/>
    </source>
</evidence>
<evidence type="ECO:0000259" key="1">
    <source>
        <dbReference type="Pfam" id="PF26061"/>
    </source>
</evidence>
<dbReference type="InterPro" id="IPR058334">
    <property type="entry name" value="DUF8021"/>
</dbReference>
<protein>
    <recommendedName>
        <fullName evidence="1">DUF8021 domain-containing protein</fullName>
    </recommendedName>
</protein>
<reference evidence="2 3" key="1">
    <citation type="submission" date="2021-02" db="EMBL/GenBank/DDBJ databases">
        <title>Genome assembly of Pseudopithomyces chartarum.</title>
        <authorList>
            <person name="Jauregui R."/>
            <person name="Singh J."/>
            <person name="Voisey C."/>
        </authorList>
    </citation>
    <scope>NUCLEOTIDE SEQUENCE [LARGE SCALE GENOMIC DNA]</scope>
    <source>
        <strain evidence="2 3">AGR01</strain>
    </source>
</reference>
<dbReference type="Proteomes" id="UP001280581">
    <property type="component" value="Unassembled WGS sequence"/>
</dbReference>
<gene>
    <name evidence="2" type="ORF">GRF29_28g710863</name>
</gene>
<feature type="domain" description="DUF8021" evidence="1">
    <location>
        <begin position="209"/>
        <end position="312"/>
    </location>
</feature>
<name>A0AAN6M2W4_9PLEO</name>
<evidence type="ECO:0000313" key="3">
    <source>
        <dbReference type="Proteomes" id="UP001280581"/>
    </source>
</evidence>
<comment type="caution">
    <text evidence="2">The sequence shown here is derived from an EMBL/GenBank/DDBJ whole genome shotgun (WGS) entry which is preliminary data.</text>
</comment>
<keyword evidence="3" id="KW-1185">Reference proteome</keyword>
<organism evidence="2 3">
    <name type="scientific">Pseudopithomyces chartarum</name>
    <dbReference type="NCBI Taxonomy" id="1892770"/>
    <lineage>
        <taxon>Eukaryota</taxon>
        <taxon>Fungi</taxon>
        <taxon>Dikarya</taxon>
        <taxon>Ascomycota</taxon>
        <taxon>Pezizomycotina</taxon>
        <taxon>Dothideomycetes</taxon>
        <taxon>Pleosporomycetidae</taxon>
        <taxon>Pleosporales</taxon>
        <taxon>Massarineae</taxon>
        <taxon>Didymosphaeriaceae</taxon>
        <taxon>Pseudopithomyces</taxon>
    </lineage>
</organism>
<dbReference type="EMBL" id="WVTA01000004">
    <property type="protein sequence ID" value="KAK3213719.1"/>
    <property type="molecule type" value="Genomic_DNA"/>
</dbReference>